<sequence>MQPQNATAAHSLYVLYESLSDETQQLFLQELLTKQAEKVQASLKQSRQSSKTPADSHNRFADICGILTSEKSVSLEEMERAIALQGVERSV</sequence>
<evidence type="ECO:0000313" key="1">
    <source>
        <dbReference type="EMBL" id="POZ52424.1"/>
    </source>
</evidence>
<comment type="caution">
    <text evidence="1">The sequence shown here is derived from an EMBL/GenBank/DDBJ whole genome shotgun (WGS) entry which is preliminary data.</text>
</comment>
<organism evidence="1 2">
    <name type="scientific">Methylovulum psychrotolerans</name>
    <dbReference type="NCBI Taxonomy" id="1704499"/>
    <lineage>
        <taxon>Bacteria</taxon>
        <taxon>Pseudomonadati</taxon>
        <taxon>Pseudomonadota</taxon>
        <taxon>Gammaproteobacteria</taxon>
        <taxon>Methylococcales</taxon>
        <taxon>Methylococcaceae</taxon>
        <taxon>Methylovulum</taxon>
    </lineage>
</organism>
<evidence type="ECO:0000313" key="2">
    <source>
        <dbReference type="Proteomes" id="UP000237423"/>
    </source>
</evidence>
<reference evidence="1 2" key="1">
    <citation type="submission" date="2017-11" db="EMBL/GenBank/DDBJ databases">
        <title>Draft Genome Sequence of Methylobacter psychrotolerans Sph1T, an Obligate Methanotroph from Low-Temperature Environments.</title>
        <authorList>
            <person name="Oshkin I.Y."/>
            <person name="Miroshnikov K."/>
            <person name="Belova S.E."/>
            <person name="Korzhenkov A."/>
            <person name="Toshchakov S.V."/>
            <person name="Dedysh S.N."/>
        </authorList>
    </citation>
    <scope>NUCLEOTIDE SEQUENCE [LARGE SCALE GENOMIC DNA]</scope>
    <source>
        <strain evidence="1 2">Sph1</strain>
    </source>
</reference>
<gene>
    <name evidence="1" type="ORF">AADEFJLK_01906</name>
</gene>
<dbReference type="EMBL" id="PGFZ01000003">
    <property type="protein sequence ID" value="POZ52424.1"/>
    <property type="molecule type" value="Genomic_DNA"/>
</dbReference>
<proteinExistence type="predicted"/>
<protein>
    <submittedName>
        <fullName evidence="1">Uncharacterized protein</fullName>
    </submittedName>
</protein>
<name>A0A2S5CNQ2_9GAMM</name>
<dbReference type="AlphaFoldDB" id="A0A2S5CNQ2"/>
<accession>A0A2S5CNQ2</accession>
<dbReference type="RefSeq" id="WP_146054551.1">
    <property type="nucleotide sequence ID" value="NZ_PGFZ01000003.1"/>
</dbReference>
<dbReference type="Proteomes" id="UP000237423">
    <property type="component" value="Unassembled WGS sequence"/>
</dbReference>